<gene>
    <name evidence="1" type="ORF">Din_038556</name>
</gene>
<dbReference type="EMBL" id="GHES01038556">
    <property type="protein sequence ID" value="MPA69115.1"/>
    <property type="molecule type" value="Transcribed_RNA"/>
</dbReference>
<organism evidence="1">
    <name type="scientific">Davidia involucrata</name>
    <name type="common">Dove tree</name>
    <dbReference type="NCBI Taxonomy" id="16924"/>
    <lineage>
        <taxon>Eukaryota</taxon>
        <taxon>Viridiplantae</taxon>
        <taxon>Streptophyta</taxon>
        <taxon>Embryophyta</taxon>
        <taxon>Tracheophyta</taxon>
        <taxon>Spermatophyta</taxon>
        <taxon>Magnoliopsida</taxon>
        <taxon>eudicotyledons</taxon>
        <taxon>Gunneridae</taxon>
        <taxon>Pentapetalae</taxon>
        <taxon>asterids</taxon>
        <taxon>Cornales</taxon>
        <taxon>Nyssaceae</taxon>
        <taxon>Davidia</taxon>
    </lineage>
</organism>
<name>A0A5B7BKA0_DAVIN</name>
<reference evidence="1" key="1">
    <citation type="submission" date="2019-08" db="EMBL/GenBank/DDBJ databases">
        <title>Reference gene set and small RNA set construction with multiple tissues from Davidia involucrata Baill.</title>
        <authorList>
            <person name="Yang H."/>
            <person name="Zhou C."/>
            <person name="Li G."/>
            <person name="Wang J."/>
            <person name="Gao P."/>
            <person name="Wang M."/>
            <person name="Wang R."/>
            <person name="Zhao Y."/>
        </authorList>
    </citation>
    <scope>NUCLEOTIDE SEQUENCE</scope>
    <source>
        <tissue evidence="1">Mixed with DoveR01_LX</tissue>
    </source>
</reference>
<proteinExistence type="predicted"/>
<dbReference type="PANTHER" id="PTHR33735:SF10">
    <property type="entry name" value="EXPRESSED PROTEIN"/>
    <property type="match status" value="1"/>
</dbReference>
<protein>
    <submittedName>
        <fullName evidence="1">Uncharacterized protein</fullName>
    </submittedName>
</protein>
<dbReference type="PANTHER" id="PTHR33735">
    <property type="entry name" value="EXPRESSED PROTEIN"/>
    <property type="match status" value="1"/>
</dbReference>
<dbReference type="AlphaFoldDB" id="A0A5B7BKA0"/>
<evidence type="ECO:0000313" key="1">
    <source>
        <dbReference type="EMBL" id="MPA69115.1"/>
    </source>
</evidence>
<sequence>MPTTSSSASYKLRSLITVLYRYRLSSHGHYRNVLLSKYGHACSMHEGLRLISINRAVNGKPAARTDMVNDDHKDKVQPPVPAPPRPSLHIWAKWLLGSILSLLLPFWKLKWERLLMLEGEVEEIVEEVETAAEVVEKVATMTEKVSAEMADNLPDNGKLKEAALFIEHISSVTEKDAQLTKDFIHKVDDLKQDLEDLKTIIEPVIDKIIEKEHDGK</sequence>
<accession>A0A5B7BKA0</accession>